<dbReference type="GO" id="GO:0016787">
    <property type="term" value="F:hydrolase activity"/>
    <property type="evidence" value="ECO:0007669"/>
    <property type="project" value="UniProtKB-KW"/>
</dbReference>
<dbReference type="PANTHER" id="PTHR12277">
    <property type="entry name" value="ALPHA/BETA HYDROLASE DOMAIN-CONTAINING PROTEIN"/>
    <property type="match status" value="1"/>
</dbReference>
<evidence type="ECO:0000313" key="2">
    <source>
        <dbReference type="EMBL" id="NHZ82220.1"/>
    </source>
</evidence>
<organism evidence="2 3">
    <name type="scientific">Massilia frigida</name>
    <dbReference type="NCBI Taxonomy" id="2609281"/>
    <lineage>
        <taxon>Bacteria</taxon>
        <taxon>Pseudomonadati</taxon>
        <taxon>Pseudomonadota</taxon>
        <taxon>Betaproteobacteria</taxon>
        <taxon>Burkholderiales</taxon>
        <taxon>Oxalobacteraceae</taxon>
        <taxon>Telluria group</taxon>
        <taxon>Massilia</taxon>
    </lineage>
</organism>
<proteinExistence type="predicted"/>
<keyword evidence="3" id="KW-1185">Reference proteome</keyword>
<name>A0ABX0NIC2_9BURK</name>
<gene>
    <name evidence="2" type="ORF">F2P44_23495</name>
</gene>
<reference evidence="2 3" key="1">
    <citation type="submission" date="2019-10" db="EMBL/GenBank/DDBJ databases">
        <title>Taxonomy of Antarctic Massilia spp.: description of Massilia rubra sp. nov., Massilia aquatica sp. nov., Massilia mucilaginosa sp. nov., Massilia frigida sp. nov. isolated from streams, lakes and regoliths.</title>
        <authorList>
            <person name="Holochova P."/>
            <person name="Sedlacek I."/>
            <person name="Kralova S."/>
            <person name="Maslanova I."/>
            <person name="Busse H.-J."/>
            <person name="Stankova E."/>
            <person name="Vrbovska V."/>
            <person name="Kovarovic V."/>
            <person name="Bartak M."/>
            <person name="Svec P."/>
            <person name="Pantucek R."/>
        </authorList>
    </citation>
    <scope>NUCLEOTIDE SEQUENCE [LARGE SCALE GENOMIC DNA]</scope>
    <source>
        <strain evidence="2 3">CCM 8695</strain>
    </source>
</reference>
<evidence type="ECO:0000313" key="3">
    <source>
        <dbReference type="Proteomes" id="UP000621455"/>
    </source>
</evidence>
<dbReference type="EMBL" id="WHJG01000030">
    <property type="protein sequence ID" value="NHZ82220.1"/>
    <property type="molecule type" value="Genomic_DNA"/>
</dbReference>
<protein>
    <submittedName>
        <fullName evidence="2">Alpha/beta fold hydrolase</fullName>
    </submittedName>
</protein>
<feature type="domain" description="Serine aminopeptidase S33" evidence="1">
    <location>
        <begin position="107"/>
        <end position="218"/>
    </location>
</feature>
<dbReference type="InterPro" id="IPR029058">
    <property type="entry name" value="AB_hydrolase_fold"/>
</dbReference>
<evidence type="ECO:0000259" key="1">
    <source>
        <dbReference type="Pfam" id="PF12146"/>
    </source>
</evidence>
<sequence length="298" mass="31563">MPGRALCAPAALPCAPPSPGNPMRFLALLFAISLAGCGTMQIEEKSFIHPDAKDAPALPRVDVTALPSAYTVTDETVVTPDGATLRGVYLARAGAPTTLLYFGGNAFHIDQHAREVLPLLAACGGNVAVFDYRGYGRSSGVPTVATMQADALRMFDHVNAIHPGKVAVHGQSLGSFMAAWVASQRPAARGMVLEATATTVQEWSDANVPWYLKLFLKVEVADTLRGVDNPAVVKAWHGPSLVLAGEHDKLIPLAMSRKVYDAIPGDNKQWHVAKGASHNGILSDPDVGPVLCGFVRKL</sequence>
<comment type="caution">
    <text evidence="2">The sequence shown here is derived from an EMBL/GenBank/DDBJ whole genome shotgun (WGS) entry which is preliminary data.</text>
</comment>
<dbReference type="Proteomes" id="UP000621455">
    <property type="component" value="Unassembled WGS sequence"/>
</dbReference>
<dbReference type="InterPro" id="IPR022742">
    <property type="entry name" value="Hydrolase_4"/>
</dbReference>
<dbReference type="PANTHER" id="PTHR12277:SF81">
    <property type="entry name" value="PROTEIN ABHD13"/>
    <property type="match status" value="1"/>
</dbReference>
<accession>A0ABX0NIC2</accession>
<dbReference type="SUPFAM" id="SSF53474">
    <property type="entry name" value="alpha/beta-Hydrolases"/>
    <property type="match status" value="1"/>
</dbReference>
<keyword evidence="2" id="KW-0378">Hydrolase</keyword>
<dbReference type="Pfam" id="PF12146">
    <property type="entry name" value="Hydrolase_4"/>
    <property type="match status" value="1"/>
</dbReference>
<dbReference type="Gene3D" id="3.40.50.1820">
    <property type="entry name" value="alpha/beta hydrolase"/>
    <property type="match status" value="1"/>
</dbReference>